<reference evidence="2 3" key="1">
    <citation type="submission" date="2021-11" db="EMBL/GenBank/DDBJ databases">
        <title>Comparative genomics of bee honey and flower isolates.</title>
        <authorList>
            <person name="Bechtner J.D."/>
            <person name="Gallus M.K."/>
            <person name="Ehrmann M."/>
        </authorList>
    </citation>
    <scope>NUCLEOTIDE SEQUENCE [LARGE SCALE GENOMIC DNA]</scope>
    <source>
        <strain evidence="2 3">7</strain>
    </source>
</reference>
<dbReference type="Proteomes" id="UP001522816">
    <property type="component" value="Unassembled WGS sequence"/>
</dbReference>
<name>A0ABT0HYD8_9LACO</name>
<comment type="caution">
    <text evidence="2">The sequence shown here is derived from an EMBL/GenBank/DDBJ whole genome shotgun (WGS) entry which is preliminary data.</text>
</comment>
<dbReference type="EMBL" id="JAJIAR010000010">
    <property type="protein sequence ID" value="MCK8611893.1"/>
    <property type="molecule type" value="Genomic_DNA"/>
</dbReference>
<keyword evidence="3" id="KW-1185">Reference proteome</keyword>
<accession>A0ABT0HYD8</accession>
<evidence type="ECO:0000313" key="3">
    <source>
        <dbReference type="Proteomes" id="UP001522816"/>
    </source>
</evidence>
<dbReference type="Pfam" id="PF08759">
    <property type="entry name" value="GT-D"/>
    <property type="match status" value="1"/>
</dbReference>
<dbReference type="RefSeq" id="WP_248596820.1">
    <property type="nucleotide sequence ID" value="NZ_JAJIAR010000010.1"/>
</dbReference>
<evidence type="ECO:0000259" key="1">
    <source>
        <dbReference type="Pfam" id="PF08759"/>
    </source>
</evidence>
<proteinExistence type="predicted"/>
<protein>
    <submittedName>
        <fullName evidence="2">GT-D fold domain-containing protein</fullName>
    </submittedName>
</protein>
<sequence>MDFRTFKSKAIFHLVGLFSFLIYPLYSLKMKKVNVKSIDDTLEELLKTNKSMSRFGDGEIKWIFKDCNDSFEKNSDELSNQLLRVFNSNNNDLMITMYDSIRGVHGLNGEAKKYSKMFWSRYFKKFSKYINYNKQYYNTQVTRPYMDYKEKDFTKYSDFFSKLKKIWSNKSILIVEGDSSNLGVGNDLLSDAKSVYRIECPRENAFNKYNDIFSSVKKHISEKKIDIVLIALGPTATILASDLCDIGQRSLDIGHVDLEYEWFKMGAKKKVDIANRYVNEVDGGKKQVKNNDPDFNKQILERIN</sequence>
<feature type="domain" description="Glycosyltransferase GT-D fold" evidence="1">
    <location>
        <begin position="52"/>
        <end position="281"/>
    </location>
</feature>
<organism evidence="2 3">
    <name type="scientific">Apilactobacillus nanyangensis</name>
    <dbReference type="NCBI Taxonomy" id="2799579"/>
    <lineage>
        <taxon>Bacteria</taxon>
        <taxon>Bacillati</taxon>
        <taxon>Bacillota</taxon>
        <taxon>Bacilli</taxon>
        <taxon>Lactobacillales</taxon>
        <taxon>Lactobacillaceae</taxon>
        <taxon>Apilactobacillus</taxon>
    </lineage>
</organism>
<dbReference type="InterPro" id="IPR014869">
    <property type="entry name" value="GT-D"/>
</dbReference>
<gene>
    <name evidence="2" type="ORF">LNP10_05190</name>
</gene>
<evidence type="ECO:0000313" key="2">
    <source>
        <dbReference type="EMBL" id="MCK8611893.1"/>
    </source>
</evidence>